<evidence type="ECO:0000256" key="1">
    <source>
        <dbReference type="SAM" id="MobiDB-lite"/>
    </source>
</evidence>
<comment type="caution">
    <text evidence="2">The sequence shown here is derived from an EMBL/GenBank/DDBJ whole genome shotgun (WGS) entry which is preliminary data.</text>
</comment>
<accession>A0A9D3MDN8</accession>
<protein>
    <submittedName>
        <fullName evidence="2">Uncharacterized protein</fullName>
    </submittedName>
</protein>
<organism evidence="2 3">
    <name type="scientific">Anguilla anguilla</name>
    <name type="common">European freshwater eel</name>
    <name type="synonym">Muraena anguilla</name>
    <dbReference type="NCBI Taxonomy" id="7936"/>
    <lineage>
        <taxon>Eukaryota</taxon>
        <taxon>Metazoa</taxon>
        <taxon>Chordata</taxon>
        <taxon>Craniata</taxon>
        <taxon>Vertebrata</taxon>
        <taxon>Euteleostomi</taxon>
        <taxon>Actinopterygii</taxon>
        <taxon>Neopterygii</taxon>
        <taxon>Teleostei</taxon>
        <taxon>Anguilliformes</taxon>
        <taxon>Anguillidae</taxon>
        <taxon>Anguilla</taxon>
    </lineage>
</organism>
<dbReference type="EMBL" id="JAFIRN010000007">
    <property type="protein sequence ID" value="KAG5845583.1"/>
    <property type="molecule type" value="Genomic_DNA"/>
</dbReference>
<proteinExistence type="predicted"/>
<sequence length="84" mass="8631">MASPTSSSPGGGSPSPSGNEDHIRQKPCKSSAVSSPAPFPPPQRNYITLSSGQLGFTSLPELSIPTAQTAGEKDVSDTVSFRDV</sequence>
<dbReference type="AlphaFoldDB" id="A0A9D3MDN8"/>
<feature type="compositionally biased region" description="Basic and acidic residues" evidence="1">
    <location>
        <begin position="71"/>
        <end position="84"/>
    </location>
</feature>
<keyword evidence="3" id="KW-1185">Reference proteome</keyword>
<evidence type="ECO:0000313" key="2">
    <source>
        <dbReference type="EMBL" id="KAG5845583.1"/>
    </source>
</evidence>
<feature type="compositionally biased region" description="Low complexity" evidence="1">
    <location>
        <begin position="1"/>
        <end position="18"/>
    </location>
</feature>
<feature type="region of interest" description="Disordered" evidence="1">
    <location>
        <begin position="1"/>
        <end position="48"/>
    </location>
</feature>
<evidence type="ECO:0000313" key="3">
    <source>
        <dbReference type="Proteomes" id="UP001044222"/>
    </source>
</evidence>
<reference evidence="2" key="1">
    <citation type="submission" date="2021-01" db="EMBL/GenBank/DDBJ databases">
        <title>A chromosome-scale assembly of European eel, Anguilla anguilla.</title>
        <authorList>
            <person name="Henkel C."/>
            <person name="Jong-Raadsen S.A."/>
            <person name="Dufour S."/>
            <person name="Weltzien F.-A."/>
            <person name="Palstra A.P."/>
            <person name="Pelster B."/>
            <person name="Spaink H.P."/>
            <person name="Van Den Thillart G.E."/>
            <person name="Jansen H."/>
            <person name="Zahm M."/>
            <person name="Klopp C."/>
            <person name="Cedric C."/>
            <person name="Louis A."/>
            <person name="Berthelot C."/>
            <person name="Parey E."/>
            <person name="Roest Crollius H."/>
            <person name="Montfort J."/>
            <person name="Robinson-Rechavi M."/>
            <person name="Bucao C."/>
            <person name="Bouchez O."/>
            <person name="Gislard M."/>
            <person name="Lluch J."/>
            <person name="Milhes M."/>
            <person name="Lampietro C."/>
            <person name="Lopez Roques C."/>
            <person name="Donnadieu C."/>
            <person name="Braasch I."/>
            <person name="Desvignes T."/>
            <person name="Postlethwait J."/>
            <person name="Bobe J."/>
            <person name="Guiguen Y."/>
            <person name="Dirks R."/>
        </authorList>
    </citation>
    <scope>NUCLEOTIDE SEQUENCE</scope>
    <source>
        <strain evidence="2">Tag_6206</strain>
        <tissue evidence="2">Liver</tissue>
    </source>
</reference>
<dbReference type="Proteomes" id="UP001044222">
    <property type="component" value="Chromosome 7"/>
</dbReference>
<name>A0A9D3MDN8_ANGAN</name>
<feature type="non-terminal residue" evidence="2">
    <location>
        <position position="84"/>
    </location>
</feature>
<feature type="region of interest" description="Disordered" evidence="1">
    <location>
        <begin position="65"/>
        <end position="84"/>
    </location>
</feature>
<gene>
    <name evidence="2" type="ORF">ANANG_G00140820</name>
</gene>